<feature type="transmembrane region" description="Helical" evidence="7">
    <location>
        <begin position="175"/>
        <end position="193"/>
    </location>
</feature>
<gene>
    <name evidence="7 8" type="primary">lgt</name>
    <name evidence="8" type="ORF">GCM10007053_22180</name>
</gene>
<evidence type="ECO:0000256" key="1">
    <source>
        <dbReference type="ARBA" id="ARBA00007150"/>
    </source>
</evidence>
<dbReference type="RefSeq" id="WP_189477867.1">
    <property type="nucleotide sequence ID" value="NZ_BMYM01000002.1"/>
</dbReference>
<evidence type="ECO:0000256" key="5">
    <source>
        <dbReference type="ARBA" id="ARBA00022989"/>
    </source>
</evidence>
<dbReference type="AlphaFoldDB" id="A0A918XKQ5"/>
<dbReference type="EMBL" id="BMYM01000002">
    <property type="protein sequence ID" value="GHD35370.1"/>
    <property type="molecule type" value="Genomic_DNA"/>
</dbReference>
<feature type="transmembrane region" description="Helical" evidence="7">
    <location>
        <begin position="57"/>
        <end position="76"/>
    </location>
</feature>
<protein>
    <recommendedName>
        <fullName evidence="7">Phosphatidylglycerol--prolipoprotein diacylglyceryl transferase</fullName>
        <ecNumber evidence="7">2.5.1.145</ecNumber>
    </recommendedName>
</protein>
<reference evidence="8" key="2">
    <citation type="submission" date="2020-09" db="EMBL/GenBank/DDBJ databases">
        <authorList>
            <person name="Sun Q."/>
            <person name="Kim S."/>
        </authorList>
    </citation>
    <scope>NUCLEOTIDE SEQUENCE</scope>
    <source>
        <strain evidence="8">KCTC 23430</strain>
    </source>
</reference>
<dbReference type="GO" id="GO:0005886">
    <property type="term" value="C:plasma membrane"/>
    <property type="evidence" value="ECO:0007669"/>
    <property type="project" value="UniProtKB-SubCell"/>
</dbReference>
<dbReference type="InterPro" id="IPR001640">
    <property type="entry name" value="Lgt"/>
</dbReference>
<feature type="transmembrane region" description="Helical" evidence="7">
    <location>
        <begin position="20"/>
        <end position="37"/>
    </location>
</feature>
<evidence type="ECO:0000313" key="8">
    <source>
        <dbReference type="EMBL" id="GHD35370.1"/>
    </source>
</evidence>
<evidence type="ECO:0000256" key="3">
    <source>
        <dbReference type="ARBA" id="ARBA00022679"/>
    </source>
</evidence>
<evidence type="ECO:0000313" key="9">
    <source>
        <dbReference type="Proteomes" id="UP000644693"/>
    </source>
</evidence>
<feature type="transmembrane region" description="Helical" evidence="7">
    <location>
        <begin position="199"/>
        <end position="217"/>
    </location>
</feature>
<proteinExistence type="inferred from homology"/>
<dbReference type="PANTHER" id="PTHR30589">
    <property type="entry name" value="PROLIPOPROTEIN DIACYLGLYCERYL TRANSFERASE"/>
    <property type="match status" value="1"/>
</dbReference>
<evidence type="ECO:0000256" key="2">
    <source>
        <dbReference type="ARBA" id="ARBA00022475"/>
    </source>
</evidence>
<keyword evidence="4 7" id="KW-0812">Transmembrane</keyword>
<dbReference type="EC" id="2.5.1.145" evidence="7"/>
<dbReference type="GO" id="GO:0042158">
    <property type="term" value="P:lipoprotein biosynthetic process"/>
    <property type="evidence" value="ECO:0007669"/>
    <property type="project" value="UniProtKB-UniRule"/>
</dbReference>
<feature type="transmembrane region" description="Helical" evidence="7">
    <location>
        <begin position="238"/>
        <end position="257"/>
    </location>
</feature>
<keyword evidence="2 7" id="KW-1003">Cell membrane</keyword>
<dbReference type="NCBIfam" id="TIGR00544">
    <property type="entry name" value="lgt"/>
    <property type="match status" value="1"/>
</dbReference>
<dbReference type="Pfam" id="PF01790">
    <property type="entry name" value="LGT"/>
    <property type="match status" value="1"/>
</dbReference>
<name>A0A918XKQ5_9GAMM</name>
<comment type="caution">
    <text evidence="8">The sequence shown here is derived from an EMBL/GenBank/DDBJ whole genome shotgun (WGS) entry which is preliminary data.</text>
</comment>
<comment type="subcellular location">
    <subcellularLocation>
        <location evidence="7">Cell membrane</location>
        <topology evidence="7">Multi-pass membrane protein</topology>
    </subcellularLocation>
</comment>
<keyword evidence="9" id="KW-1185">Reference proteome</keyword>
<sequence length="271" mass="30105">MLPYPDIDPVAVSLGPVQVHWYGLTYLGGLAFAWWFARLRASKPGAVMAREQVDDLIFYAAIGIIVGGRIGYAFFYGWDQLVADPSWLLRVWQGGMAFHGGLLGVIAAMYLFARRHGIAFGAMLDFIAPLAPVGLGLGRLGNFIGQELWGRATDVPWAMVFPKDPLQLARHPSQLYQFALEGVLLFAVLYWFTARPRPTWSAAGVFAVGYGCVRFFVEFFREPDAHLGFQAFGWMTRGQMLCLPMIAVGVLMIVYAYKQQGSRPTPEKQAS</sequence>
<evidence type="ECO:0000256" key="4">
    <source>
        <dbReference type="ARBA" id="ARBA00022692"/>
    </source>
</evidence>
<keyword evidence="6 7" id="KW-0472">Membrane</keyword>
<keyword evidence="5 7" id="KW-1133">Transmembrane helix</keyword>
<dbReference type="HAMAP" id="MF_01147">
    <property type="entry name" value="Lgt"/>
    <property type="match status" value="1"/>
</dbReference>
<comment type="function">
    <text evidence="7">Catalyzes the transfer of the diacylglyceryl group from phosphatidylglycerol to the sulfhydryl group of the N-terminal cysteine of a prolipoprotein, the first step in the formation of mature lipoproteins.</text>
</comment>
<organism evidence="8 9">
    <name type="scientific">Parahalioglobus pacificus</name>
    <dbReference type="NCBI Taxonomy" id="930806"/>
    <lineage>
        <taxon>Bacteria</taxon>
        <taxon>Pseudomonadati</taxon>
        <taxon>Pseudomonadota</taxon>
        <taxon>Gammaproteobacteria</taxon>
        <taxon>Cellvibrionales</taxon>
        <taxon>Halieaceae</taxon>
        <taxon>Parahalioglobus</taxon>
    </lineage>
</organism>
<dbReference type="PROSITE" id="PS01311">
    <property type="entry name" value="LGT"/>
    <property type="match status" value="1"/>
</dbReference>
<feature type="transmembrane region" description="Helical" evidence="7">
    <location>
        <begin position="96"/>
        <end position="113"/>
    </location>
</feature>
<dbReference type="PANTHER" id="PTHR30589:SF0">
    <property type="entry name" value="PHOSPHATIDYLGLYCEROL--PROLIPOPROTEIN DIACYLGLYCERYL TRANSFERASE"/>
    <property type="match status" value="1"/>
</dbReference>
<evidence type="ECO:0000256" key="7">
    <source>
        <dbReference type="HAMAP-Rule" id="MF_01147"/>
    </source>
</evidence>
<dbReference type="Proteomes" id="UP000644693">
    <property type="component" value="Unassembled WGS sequence"/>
</dbReference>
<comment type="pathway">
    <text evidence="7">Protein modification; lipoprotein biosynthesis (diacylglyceryl transfer).</text>
</comment>
<evidence type="ECO:0000256" key="6">
    <source>
        <dbReference type="ARBA" id="ARBA00023136"/>
    </source>
</evidence>
<reference evidence="8" key="1">
    <citation type="journal article" date="2014" name="Int. J. Syst. Evol. Microbiol.">
        <title>Complete genome sequence of Corynebacterium casei LMG S-19264T (=DSM 44701T), isolated from a smear-ripened cheese.</title>
        <authorList>
            <consortium name="US DOE Joint Genome Institute (JGI-PGF)"/>
            <person name="Walter F."/>
            <person name="Albersmeier A."/>
            <person name="Kalinowski J."/>
            <person name="Ruckert C."/>
        </authorList>
    </citation>
    <scope>NUCLEOTIDE SEQUENCE</scope>
    <source>
        <strain evidence="8">KCTC 23430</strain>
    </source>
</reference>
<comment type="catalytic activity">
    <reaction evidence="7">
        <text>L-cysteinyl-[prolipoprotein] + a 1,2-diacyl-sn-glycero-3-phospho-(1'-sn-glycerol) = an S-1,2-diacyl-sn-glyceryl-L-cysteinyl-[prolipoprotein] + sn-glycerol 1-phosphate + H(+)</text>
        <dbReference type="Rhea" id="RHEA:56712"/>
        <dbReference type="Rhea" id="RHEA-COMP:14679"/>
        <dbReference type="Rhea" id="RHEA-COMP:14680"/>
        <dbReference type="ChEBI" id="CHEBI:15378"/>
        <dbReference type="ChEBI" id="CHEBI:29950"/>
        <dbReference type="ChEBI" id="CHEBI:57685"/>
        <dbReference type="ChEBI" id="CHEBI:64716"/>
        <dbReference type="ChEBI" id="CHEBI:140658"/>
        <dbReference type="EC" id="2.5.1.145"/>
    </reaction>
</comment>
<dbReference type="GO" id="GO:0008961">
    <property type="term" value="F:phosphatidylglycerol-prolipoprotein diacylglyceryl transferase activity"/>
    <property type="evidence" value="ECO:0007669"/>
    <property type="project" value="UniProtKB-UniRule"/>
</dbReference>
<keyword evidence="3 7" id="KW-0808">Transferase</keyword>
<comment type="similarity">
    <text evidence="1 7">Belongs to the Lgt family.</text>
</comment>
<feature type="binding site" evidence="7">
    <location>
        <position position="139"/>
    </location>
    <ligand>
        <name>a 1,2-diacyl-sn-glycero-3-phospho-(1'-sn-glycerol)</name>
        <dbReference type="ChEBI" id="CHEBI:64716"/>
    </ligand>
</feature>
<accession>A0A918XKQ5</accession>